<dbReference type="GO" id="GO:0005886">
    <property type="term" value="C:plasma membrane"/>
    <property type="evidence" value="ECO:0007669"/>
    <property type="project" value="UniProtKB-SubCell"/>
</dbReference>
<dbReference type="Pfam" id="PF02687">
    <property type="entry name" value="FtsX"/>
    <property type="match status" value="2"/>
</dbReference>
<feature type="transmembrane region" description="Helical" evidence="8">
    <location>
        <begin position="344"/>
        <end position="363"/>
    </location>
</feature>
<evidence type="ECO:0000259" key="10">
    <source>
        <dbReference type="Pfam" id="PF02687"/>
    </source>
</evidence>
<evidence type="ECO:0000313" key="12">
    <source>
        <dbReference type="Proteomes" id="UP000295345"/>
    </source>
</evidence>
<evidence type="ECO:0000313" key="11">
    <source>
        <dbReference type="EMBL" id="TDC73126.1"/>
    </source>
</evidence>
<feature type="domain" description="ABC3 transporter permease C-terminal" evidence="10">
    <location>
        <begin position="678"/>
        <end position="792"/>
    </location>
</feature>
<feature type="transmembrane region" description="Helical" evidence="8">
    <location>
        <begin position="245"/>
        <end position="273"/>
    </location>
</feature>
<feature type="transmembrane region" description="Helical" evidence="8">
    <location>
        <begin position="716"/>
        <end position="742"/>
    </location>
</feature>
<dbReference type="GO" id="GO:0022857">
    <property type="term" value="F:transmembrane transporter activity"/>
    <property type="evidence" value="ECO:0007669"/>
    <property type="project" value="TreeGrafter"/>
</dbReference>
<organism evidence="11 12">
    <name type="scientific">Streptomyces hainanensis</name>
    <dbReference type="NCBI Taxonomy" id="402648"/>
    <lineage>
        <taxon>Bacteria</taxon>
        <taxon>Bacillati</taxon>
        <taxon>Actinomycetota</taxon>
        <taxon>Actinomycetes</taxon>
        <taxon>Kitasatosporales</taxon>
        <taxon>Streptomycetaceae</taxon>
        <taxon>Streptomyces</taxon>
    </lineage>
</organism>
<keyword evidence="5 8" id="KW-0472">Membrane</keyword>
<comment type="similarity">
    <text evidence="6">Belongs to the ABC-4 integral membrane protein family.</text>
</comment>
<evidence type="ECO:0000256" key="4">
    <source>
        <dbReference type="ARBA" id="ARBA00022989"/>
    </source>
</evidence>
<dbReference type="AlphaFoldDB" id="A0A4R4TAS4"/>
<keyword evidence="9" id="KW-0732">Signal</keyword>
<comment type="subcellular location">
    <subcellularLocation>
        <location evidence="1">Cell membrane</location>
        <topology evidence="1">Multi-pass membrane protein</topology>
    </subcellularLocation>
</comment>
<feature type="transmembrane region" description="Helical" evidence="8">
    <location>
        <begin position="673"/>
        <end position="695"/>
    </location>
</feature>
<dbReference type="PANTHER" id="PTHR30572">
    <property type="entry name" value="MEMBRANE COMPONENT OF TRANSPORTER-RELATED"/>
    <property type="match status" value="1"/>
</dbReference>
<dbReference type="InterPro" id="IPR050250">
    <property type="entry name" value="Macrolide_Exporter_MacB"/>
</dbReference>
<reference evidence="11 12" key="1">
    <citation type="submission" date="2019-03" db="EMBL/GenBank/DDBJ databases">
        <title>Draft genome sequences of novel Actinobacteria.</title>
        <authorList>
            <person name="Sahin N."/>
            <person name="Ay H."/>
            <person name="Saygin H."/>
        </authorList>
    </citation>
    <scope>NUCLEOTIDE SEQUENCE [LARGE SCALE GENOMIC DNA]</scope>
    <source>
        <strain evidence="11 12">DSM 41900</strain>
    </source>
</reference>
<evidence type="ECO:0000256" key="1">
    <source>
        <dbReference type="ARBA" id="ARBA00004651"/>
    </source>
</evidence>
<dbReference type="Proteomes" id="UP000295345">
    <property type="component" value="Unassembled WGS sequence"/>
</dbReference>
<dbReference type="EMBL" id="SMKI01000214">
    <property type="protein sequence ID" value="TDC73126.1"/>
    <property type="molecule type" value="Genomic_DNA"/>
</dbReference>
<evidence type="ECO:0000256" key="8">
    <source>
        <dbReference type="SAM" id="Phobius"/>
    </source>
</evidence>
<feature type="transmembrane region" description="Helical" evidence="8">
    <location>
        <begin position="415"/>
        <end position="440"/>
    </location>
</feature>
<gene>
    <name evidence="11" type="ORF">E1283_19965</name>
</gene>
<feature type="domain" description="ABC3 transporter permease C-terminal" evidence="10">
    <location>
        <begin position="252"/>
        <end position="364"/>
    </location>
</feature>
<feature type="chain" id="PRO_5038699635" evidence="9">
    <location>
        <begin position="21"/>
        <end position="807"/>
    </location>
</feature>
<evidence type="ECO:0000256" key="3">
    <source>
        <dbReference type="ARBA" id="ARBA00022692"/>
    </source>
</evidence>
<sequence length="807" mass="80518">MPTVVIGLATLVAVASAVLAGTLLAAARGPFDDAFARQHGAHLTLGFDAGAVTADELAAAAAAAVAADVTEWAGPFPTATIAPVVERAPGSPVNMTGAGRPGPPLTVVGRAEPTGAVDDLALTDGRWAAGPGEIVVSADGPLGGLLGARIGVPELPGEPTLDVVGVARSVTRTADAWVTPRQLADLLPADEAGGFQLLYRLAAADTEERIAAARAEVTAGDVANAVTGATSWLAVRETVERETALFVPFVVAFGVLGLAMSVLVVGNVVAGAVGTGLRRIGILKSVGLTPTQVVWAHALQALLPAAVGAGLGVGAGHLLAVPVLAEAESAFVTAGLTVALRVDVGVVFGVLGVVTATAVACAWRAGRLRTMDALALGRVPAAARGRRAARLIERLRLGRPLGLGLARPFARPARALAMGAAVVFGTTAVTFTVGLAASLVEVTSARNHDEADVIVDLLRRPLGGPGAPEGPSAPDAVGGEEGEEGEEGADAGSGDRPDPGAVAAEVAAAIEATDGTRAWYATAPGTLTVPGLSGEVAVNAFTGDASWGGYRMISGRWFAGPGEAVVPTPFLTITGTRVGDTVTLDGGAGSVTLRIVGEVFDPRYDGRQLFTDTASVATALPDLTPLTYHVAVEPGTDPDRYAAELNEPLGPLDVTATTGGLGDGGSQIAALNALAGLLTLLLVVVAALGVLNGVVLDTRERARELGIHRALGMTPAATVAMVVTGVLLPGLVGGALGVPLGVALHDLVLPAMGDAAGLVLPDSITDVYAVPALLALGVGGPLIAVLGALLPAGWAARVRTATALRAE</sequence>
<keyword evidence="3 8" id="KW-0812">Transmembrane</keyword>
<dbReference type="OrthoDB" id="3207485at2"/>
<keyword evidence="2" id="KW-1003">Cell membrane</keyword>
<evidence type="ECO:0000256" key="7">
    <source>
        <dbReference type="SAM" id="MobiDB-lite"/>
    </source>
</evidence>
<keyword evidence="4 8" id="KW-1133">Transmembrane helix</keyword>
<feature type="transmembrane region" description="Helical" evidence="8">
    <location>
        <begin position="294"/>
        <end position="324"/>
    </location>
</feature>
<feature type="region of interest" description="Disordered" evidence="7">
    <location>
        <begin position="462"/>
        <end position="500"/>
    </location>
</feature>
<dbReference type="InterPro" id="IPR003838">
    <property type="entry name" value="ABC3_permease_C"/>
</dbReference>
<name>A0A4R4TAS4_9ACTN</name>
<keyword evidence="12" id="KW-1185">Reference proteome</keyword>
<feature type="transmembrane region" description="Helical" evidence="8">
    <location>
        <begin position="768"/>
        <end position="790"/>
    </location>
</feature>
<comment type="caution">
    <text evidence="11">The sequence shown here is derived from an EMBL/GenBank/DDBJ whole genome shotgun (WGS) entry which is preliminary data.</text>
</comment>
<feature type="signal peptide" evidence="9">
    <location>
        <begin position="1"/>
        <end position="20"/>
    </location>
</feature>
<protein>
    <submittedName>
        <fullName evidence="11">ABC transporter permease</fullName>
    </submittedName>
</protein>
<accession>A0A4R4TAS4</accession>
<dbReference type="PANTHER" id="PTHR30572:SF4">
    <property type="entry name" value="ABC TRANSPORTER PERMEASE YTRF"/>
    <property type="match status" value="1"/>
</dbReference>
<evidence type="ECO:0000256" key="5">
    <source>
        <dbReference type="ARBA" id="ARBA00023136"/>
    </source>
</evidence>
<evidence type="ECO:0000256" key="2">
    <source>
        <dbReference type="ARBA" id="ARBA00022475"/>
    </source>
</evidence>
<feature type="compositionally biased region" description="Acidic residues" evidence="7">
    <location>
        <begin position="478"/>
        <end position="489"/>
    </location>
</feature>
<proteinExistence type="inferred from homology"/>
<evidence type="ECO:0000256" key="9">
    <source>
        <dbReference type="SAM" id="SignalP"/>
    </source>
</evidence>
<evidence type="ECO:0000256" key="6">
    <source>
        <dbReference type="ARBA" id="ARBA00038076"/>
    </source>
</evidence>